<evidence type="ECO:0000313" key="2">
    <source>
        <dbReference type="Proteomes" id="UP000192418"/>
    </source>
</evidence>
<name>A0A1W2D399_9BACT</name>
<dbReference type="OrthoDB" id="9812140at2"/>
<gene>
    <name evidence="1" type="ORF">SAMN02746065_1151</name>
</gene>
<protein>
    <submittedName>
        <fullName evidence="1">Uncharacterized protein</fullName>
    </submittedName>
</protein>
<dbReference type="RefSeq" id="WP_084069982.1">
    <property type="nucleotide sequence ID" value="NZ_FWXY01000015.1"/>
</dbReference>
<dbReference type="AlphaFoldDB" id="A0A1W2D399"/>
<dbReference type="EMBL" id="FWXY01000015">
    <property type="protein sequence ID" value="SMC91544.1"/>
    <property type="molecule type" value="Genomic_DNA"/>
</dbReference>
<dbReference type="Gene3D" id="3.40.50.300">
    <property type="entry name" value="P-loop containing nucleotide triphosphate hydrolases"/>
    <property type="match status" value="1"/>
</dbReference>
<proteinExistence type="predicted"/>
<accession>A0A1W2D399</accession>
<dbReference type="InterPro" id="IPR027417">
    <property type="entry name" value="P-loop_NTPase"/>
</dbReference>
<reference evidence="1 2" key="1">
    <citation type="submission" date="2017-04" db="EMBL/GenBank/DDBJ databases">
        <authorList>
            <person name="Afonso C.L."/>
            <person name="Miller P.J."/>
            <person name="Scott M.A."/>
            <person name="Spackman E."/>
            <person name="Goraichik I."/>
            <person name="Dimitrov K.M."/>
            <person name="Suarez D.L."/>
            <person name="Swayne D.E."/>
        </authorList>
    </citation>
    <scope>NUCLEOTIDE SEQUENCE [LARGE SCALE GENOMIC DNA]</scope>
    <source>
        <strain evidence="1 2">DSM 3385</strain>
    </source>
</reference>
<evidence type="ECO:0000313" key="1">
    <source>
        <dbReference type="EMBL" id="SMC91544.1"/>
    </source>
</evidence>
<keyword evidence="2" id="KW-1185">Reference proteome</keyword>
<dbReference type="Proteomes" id="UP000192418">
    <property type="component" value="Unassembled WGS sequence"/>
</dbReference>
<organism evidence="1 2">
    <name type="scientific">Desulfocicer vacuolatum DSM 3385</name>
    <dbReference type="NCBI Taxonomy" id="1121400"/>
    <lineage>
        <taxon>Bacteria</taxon>
        <taxon>Pseudomonadati</taxon>
        <taxon>Thermodesulfobacteriota</taxon>
        <taxon>Desulfobacteria</taxon>
        <taxon>Desulfobacterales</taxon>
        <taxon>Desulfobacteraceae</taxon>
        <taxon>Desulfocicer</taxon>
    </lineage>
</organism>
<sequence length="74" mass="8329">MSEFYLRTESIKQADILGLSVVNEADRKILNALKSNEPCLLEGSRGTGKSFLMRVAELELEDESPLCQDRSRLN</sequence>